<keyword evidence="2" id="KW-0489">Methyltransferase</keyword>
<dbReference type="GO" id="GO:0032259">
    <property type="term" value="P:methylation"/>
    <property type="evidence" value="ECO:0007669"/>
    <property type="project" value="UniProtKB-KW"/>
</dbReference>
<dbReference type="EMBL" id="BORC01000003">
    <property type="protein sequence ID" value="GIN62468.1"/>
    <property type="molecule type" value="Genomic_DNA"/>
</dbReference>
<dbReference type="GO" id="GO:0003700">
    <property type="term" value="F:DNA-binding transcription factor activity"/>
    <property type="evidence" value="ECO:0007669"/>
    <property type="project" value="InterPro"/>
</dbReference>
<keyword evidence="2" id="KW-0808">Transferase</keyword>
<accession>A0A919WIK8</accession>
<evidence type="ECO:0000259" key="1">
    <source>
        <dbReference type="Pfam" id="PF08241"/>
    </source>
</evidence>
<dbReference type="SUPFAM" id="SSF53335">
    <property type="entry name" value="S-adenosyl-L-methionine-dependent methyltransferases"/>
    <property type="match status" value="1"/>
</dbReference>
<dbReference type="AlphaFoldDB" id="A0A919WIK8"/>
<dbReference type="Proteomes" id="UP000682111">
    <property type="component" value="Unassembled WGS sequence"/>
</dbReference>
<name>A0A919WIK8_9BACI</name>
<dbReference type="Gene3D" id="1.10.10.10">
    <property type="entry name" value="Winged helix-like DNA-binding domain superfamily/Winged helix DNA-binding domain"/>
    <property type="match status" value="1"/>
</dbReference>
<dbReference type="InterPro" id="IPR036388">
    <property type="entry name" value="WH-like_DNA-bd_sf"/>
</dbReference>
<dbReference type="InterPro" id="IPR029063">
    <property type="entry name" value="SAM-dependent_MTases_sf"/>
</dbReference>
<dbReference type="Pfam" id="PF08241">
    <property type="entry name" value="Methyltransf_11"/>
    <property type="match status" value="1"/>
</dbReference>
<dbReference type="SUPFAM" id="SSF88946">
    <property type="entry name" value="Sigma2 domain of RNA polymerase sigma factors"/>
    <property type="match status" value="1"/>
</dbReference>
<sequence length="413" mass="47986">MSKVATFYQYYYKDIFNYVYNLLNDIDAAQEIVQETFTCLCENIDMDASIDQKKVKVWALEKAHYLSIKYLQKVDDVLLNSIKVTSNIWSREILEEKIQTKALREFLRSMLQEIKIEHQKAICLVDLQGLSYKESAYLLDITEEAFGSLLKRARQAFIRKILKEFNPDLLKLPLSLYEQRMLLTWFDILDYPNNIEKEISTKVQGFFNGFHQSFEDFRRETYPRNLNQYLLSLVQLNKSSIVADFGAGTGSLIKDVSPLVSEVFAIDHSIEMLKTVTNLQKNYGLSNVKTISADVSMDLSFMKGSVDVGFSCMLIHHIFNPLKAIKQMTKTLVAGGELVIADLTFTNKNWRFKESHDFWTGFKAEQLQKWLEEAELEIIKLSENDNYHFCFNDLKVKGKYVKVPLLIAHCRKK</sequence>
<dbReference type="Gene3D" id="1.10.1740.10">
    <property type="match status" value="1"/>
</dbReference>
<gene>
    <name evidence="2" type="ORF">J27TS8_24610</name>
</gene>
<dbReference type="RefSeq" id="WP_137744495.1">
    <property type="nucleotide sequence ID" value="NZ_BORC01000003.1"/>
</dbReference>
<dbReference type="InterPro" id="IPR013216">
    <property type="entry name" value="Methyltransf_11"/>
</dbReference>
<evidence type="ECO:0000313" key="3">
    <source>
        <dbReference type="Proteomes" id="UP000682111"/>
    </source>
</evidence>
<dbReference type="SUPFAM" id="SSF88659">
    <property type="entry name" value="Sigma3 and sigma4 domains of RNA polymerase sigma factors"/>
    <property type="match status" value="1"/>
</dbReference>
<dbReference type="GO" id="GO:0006352">
    <property type="term" value="P:DNA-templated transcription initiation"/>
    <property type="evidence" value="ECO:0007669"/>
    <property type="project" value="InterPro"/>
</dbReference>
<comment type="caution">
    <text evidence="2">The sequence shown here is derived from an EMBL/GenBank/DDBJ whole genome shotgun (WGS) entry which is preliminary data.</text>
</comment>
<evidence type="ECO:0000313" key="2">
    <source>
        <dbReference type="EMBL" id="GIN62468.1"/>
    </source>
</evidence>
<proteinExistence type="predicted"/>
<dbReference type="Gene3D" id="3.40.50.150">
    <property type="entry name" value="Vaccinia Virus protein VP39"/>
    <property type="match status" value="1"/>
</dbReference>
<keyword evidence="3" id="KW-1185">Reference proteome</keyword>
<dbReference type="InterPro" id="IPR014284">
    <property type="entry name" value="RNA_pol_sigma-70_dom"/>
</dbReference>
<dbReference type="NCBIfam" id="TIGR02937">
    <property type="entry name" value="sigma70-ECF"/>
    <property type="match status" value="1"/>
</dbReference>
<dbReference type="PANTHER" id="PTHR43861">
    <property type="entry name" value="TRANS-ACONITATE 2-METHYLTRANSFERASE-RELATED"/>
    <property type="match status" value="1"/>
</dbReference>
<dbReference type="InterPro" id="IPR013324">
    <property type="entry name" value="RNA_pol_sigma_r3/r4-like"/>
</dbReference>
<dbReference type="OrthoDB" id="9795666at2"/>
<feature type="domain" description="Methyltransferase type 11" evidence="1">
    <location>
        <begin position="244"/>
        <end position="340"/>
    </location>
</feature>
<dbReference type="GO" id="GO:0008757">
    <property type="term" value="F:S-adenosylmethionine-dependent methyltransferase activity"/>
    <property type="evidence" value="ECO:0007669"/>
    <property type="project" value="InterPro"/>
</dbReference>
<dbReference type="CDD" id="cd02440">
    <property type="entry name" value="AdoMet_MTases"/>
    <property type="match status" value="1"/>
</dbReference>
<protein>
    <submittedName>
        <fullName evidence="2">Methyltransferase</fullName>
    </submittedName>
</protein>
<organism evidence="2 3">
    <name type="scientific">Robertmurraya siralis</name>
    <dbReference type="NCBI Taxonomy" id="77777"/>
    <lineage>
        <taxon>Bacteria</taxon>
        <taxon>Bacillati</taxon>
        <taxon>Bacillota</taxon>
        <taxon>Bacilli</taxon>
        <taxon>Bacillales</taxon>
        <taxon>Bacillaceae</taxon>
        <taxon>Robertmurraya</taxon>
    </lineage>
</organism>
<dbReference type="InterPro" id="IPR013325">
    <property type="entry name" value="RNA_pol_sigma_r2"/>
</dbReference>
<reference evidence="2" key="1">
    <citation type="submission" date="2021-03" db="EMBL/GenBank/DDBJ databases">
        <title>Antimicrobial resistance genes in bacteria isolated from Japanese honey, and their potential for conferring macrolide and lincosamide resistance in the American foulbrood pathogen Paenibacillus larvae.</title>
        <authorList>
            <person name="Okamoto M."/>
            <person name="Kumagai M."/>
            <person name="Kanamori H."/>
            <person name="Takamatsu D."/>
        </authorList>
    </citation>
    <scope>NUCLEOTIDE SEQUENCE</scope>
    <source>
        <strain evidence="2">J27TS8</strain>
    </source>
</reference>